<dbReference type="InterPro" id="IPR041588">
    <property type="entry name" value="Integrase_H2C2"/>
</dbReference>
<dbReference type="InterPro" id="IPR012337">
    <property type="entry name" value="RNaseH-like_sf"/>
</dbReference>
<dbReference type="PANTHER" id="PTHR47331:SF1">
    <property type="entry name" value="GAG-LIKE PROTEIN"/>
    <property type="match status" value="1"/>
</dbReference>
<gene>
    <name evidence="2" type="ORF">N1851_025745</name>
</gene>
<organism evidence="2 3">
    <name type="scientific">Merluccius polli</name>
    <name type="common">Benguela hake</name>
    <name type="synonym">Merluccius cadenati</name>
    <dbReference type="NCBI Taxonomy" id="89951"/>
    <lineage>
        <taxon>Eukaryota</taxon>
        <taxon>Metazoa</taxon>
        <taxon>Chordata</taxon>
        <taxon>Craniata</taxon>
        <taxon>Vertebrata</taxon>
        <taxon>Euteleostomi</taxon>
        <taxon>Actinopterygii</taxon>
        <taxon>Neopterygii</taxon>
        <taxon>Teleostei</taxon>
        <taxon>Neoteleostei</taxon>
        <taxon>Acanthomorphata</taxon>
        <taxon>Zeiogadaria</taxon>
        <taxon>Gadariae</taxon>
        <taxon>Gadiformes</taxon>
        <taxon>Gadoidei</taxon>
        <taxon>Merlucciidae</taxon>
        <taxon>Merluccius</taxon>
    </lineage>
</organism>
<dbReference type="Proteomes" id="UP001174136">
    <property type="component" value="Unassembled WGS sequence"/>
</dbReference>
<dbReference type="EMBL" id="JAOPHQ010004836">
    <property type="protein sequence ID" value="KAK0138081.1"/>
    <property type="molecule type" value="Genomic_DNA"/>
</dbReference>
<dbReference type="InterPro" id="IPR036397">
    <property type="entry name" value="RNaseH_sf"/>
</dbReference>
<dbReference type="PANTHER" id="PTHR47331">
    <property type="entry name" value="PHD-TYPE DOMAIN-CONTAINING PROTEIN"/>
    <property type="match status" value="1"/>
</dbReference>
<keyword evidence="3" id="KW-1185">Reference proteome</keyword>
<dbReference type="SUPFAM" id="SSF53098">
    <property type="entry name" value="Ribonuclease H-like"/>
    <property type="match status" value="1"/>
</dbReference>
<dbReference type="GO" id="GO:0003676">
    <property type="term" value="F:nucleic acid binding"/>
    <property type="evidence" value="ECO:0007669"/>
    <property type="project" value="InterPro"/>
</dbReference>
<evidence type="ECO:0000259" key="1">
    <source>
        <dbReference type="Pfam" id="PF17921"/>
    </source>
</evidence>
<dbReference type="AlphaFoldDB" id="A0AA47NTM8"/>
<proteinExistence type="predicted"/>
<evidence type="ECO:0000313" key="3">
    <source>
        <dbReference type="Proteomes" id="UP001174136"/>
    </source>
</evidence>
<comment type="caution">
    <text evidence="2">The sequence shown here is derived from an EMBL/GenBank/DDBJ whole genome shotgun (WGS) entry which is preliminary data.</text>
</comment>
<reference evidence="2" key="1">
    <citation type="journal article" date="2023" name="Front. Mar. Sci.">
        <title>A new Merluccius polli reference genome to investigate the effects of global change in West African waters.</title>
        <authorList>
            <person name="Mateo J.L."/>
            <person name="Blanco-Fernandez C."/>
            <person name="Garcia-Vazquez E."/>
            <person name="Machado-Schiaffino G."/>
        </authorList>
    </citation>
    <scope>NUCLEOTIDE SEQUENCE</scope>
    <source>
        <strain evidence="2">C29</strain>
        <tissue evidence="2">Fin</tissue>
    </source>
</reference>
<protein>
    <recommendedName>
        <fullName evidence="1">Integrase zinc-binding domain-containing protein</fullName>
    </recommendedName>
</protein>
<accession>A0AA47NTM8</accession>
<evidence type="ECO:0000313" key="2">
    <source>
        <dbReference type="EMBL" id="KAK0138081.1"/>
    </source>
</evidence>
<name>A0AA47NTM8_MERPO</name>
<dbReference type="InterPro" id="IPR008042">
    <property type="entry name" value="Retrotrans_Pao"/>
</dbReference>
<dbReference type="Pfam" id="PF17921">
    <property type="entry name" value="Integrase_H2C2"/>
    <property type="match status" value="1"/>
</dbReference>
<feature type="domain" description="Integrase zinc-binding" evidence="1">
    <location>
        <begin position="246"/>
        <end position="281"/>
    </location>
</feature>
<sequence length="463" mass="52503">MRCLKPLDFGEVTTAQLHHFCDASEDGYGAVAYLLSRNAQSQVHSAFVMGKARVAPLKPVTIPQIELIAATMASKKKAATVNAVQASEEADAVTRMTHHFSSWVHLRKAVAWILRFKTWLSSLCQKRRQQNRALAQSDMDVEQQRCSLEKDMETFKRKMASSCPSVEELEKSELEIIKFSQRKRFPEEFSMLEKGKSVKGHSHIHTLCPLMEDGVLRVGGRLSRSSMPAEAKHPIILAKHLHISTLLLRHVHQKVGHGGRNHMLSKLRERYWILGASTAIRNEPPFTRVGVDYFGPFEVKSRRSVVKRYGVIFTCMAIRGIHIEVAPSLDTDAFINALRRFIARRGQKGIKWSFNPPAGSHHGGSWERLIRSVRKVLKSTLNVQSLDEEGLHTVLCEVEAIINGRPITKASMDPYDLEALTPNHLLLLKALPSLPPGVFQEADIYAHRRWKQVQYMSDLFWKR</sequence>
<dbReference type="Gene3D" id="3.30.420.10">
    <property type="entry name" value="Ribonuclease H-like superfamily/Ribonuclease H"/>
    <property type="match status" value="2"/>
</dbReference>
<dbReference type="Pfam" id="PF05380">
    <property type="entry name" value="Peptidase_A17"/>
    <property type="match status" value="1"/>
</dbReference>